<evidence type="ECO:0000256" key="1">
    <source>
        <dbReference type="ARBA" id="ARBA00004141"/>
    </source>
</evidence>
<comment type="subcellular location">
    <subcellularLocation>
        <location evidence="1">Membrane</location>
        <topology evidence="1">Multi-pass membrane protein</topology>
    </subcellularLocation>
</comment>
<dbReference type="Proteomes" id="UP000438448">
    <property type="component" value="Unassembled WGS sequence"/>
</dbReference>
<dbReference type="GO" id="GO:0022857">
    <property type="term" value="F:transmembrane transporter activity"/>
    <property type="evidence" value="ECO:0007669"/>
    <property type="project" value="InterPro"/>
</dbReference>
<evidence type="ECO:0008006" key="7">
    <source>
        <dbReference type="Google" id="ProtNLM"/>
    </source>
</evidence>
<accession>A0A7K0D3I4</accession>
<dbReference type="EMBL" id="WEGK01000006">
    <property type="protein sequence ID" value="MQY20227.1"/>
    <property type="molecule type" value="Genomic_DNA"/>
</dbReference>
<keyword evidence="3" id="KW-1133">Transmembrane helix</keyword>
<proteinExistence type="predicted"/>
<keyword evidence="2" id="KW-0812">Transmembrane</keyword>
<dbReference type="OrthoDB" id="3282774at2"/>
<dbReference type="SUPFAM" id="SSF103473">
    <property type="entry name" value="MFS general substrate transporter"/>
    <property type="match status" value="1"/>
</dbReference>
<comment type="caution">
    <text evidence="5">The sequence shown here is derived from an EMBL/GenBank/DDBJ whole genome shotgun (WGS) entry which is preliminary data.</text>
</comment>
<reference evidence="5 6" key="1">
    <citation type="submission" date="2019-10" db="EMBL/GenBank/DDBJ databases">
        <title>Nocardia macrotermitis sp. nov. and Nocardia aurantia sp. nov., isolated from the gut of fungus growing-termite Macrotermes natalensis.</title>
        <authorList>
            <person name="Benndorf R."/>
            <person name="Schwitalla J."/>
            <person name="Martin K."/>
            <person name="De Beer W."/>
            <person name="Kaster A.-K."/>
            <person name="Vollmers J."/>
            <person name="Poulsen M."/>
            <person name="Beemelmanns C."/>
        </authorList>
    </citation>
    <scope>NUCLEOTIDE SEQUENCE [LARGE SCALE GENOMIC DNA]</scope>
    <source>
        <strain evidence="5 6">RB20</strain>
    </source>
</reference>
<gene>
    <name evidence="5" type="ORF">NRB20_33270</name>
</gene>
<keyword evidence="6" id="KW-1185">Reference proteome</keyword>
<keyword evidence="4" id="KW-0472">Membrane</keyword>
<evidence type="ECO:0000256" key="3">
    <source>
        <dbReference type="ARBA" id="ARBA00022989"/>
    </source>
</evidence>
<dbReference type="PROSITE" id="PS00216">
    <property type="entry name" value="SUGAR_TRANSPORT_1"/>
    <property type="match status" value="1"/>
</dbReference>
<dbReference type="AlphaFoldDB" id="A0A7K0D3I4"/>
<organism evidence="5 6">
    <name type="scientific">Nocardia macrotermitis</name>
    <dbReference type="NCBI Taxonomy" id="2585198"/>
    <lineage>
        <taxon>Bacteria</taxon>
        <taxon>Bacillati</taxon>
        <taxon>Actinomycetota</taxon>
        <taxon>Actinomycetes</taxon>
        <taxon>Mycobacteriales</taxon>
        <taxon>Nocardiaceae</taxon>
        <taxon>Nocardia</taxon>
    </lineage>
</organism>
<evidence type="ECO:0000256" key="2">
    <source>
        <dbReference type="ARBA" id="ARBA00022692"/>
    </source>
</evidence>
<dbReference type="InterPro" id="IPR036259">
    <property type="entry name" value="MFS_trans_sf"/>
</dbReference>
<name>A0A7K0D3I4_9NOCA</name>
<dbReference type="InterPro" id="IPR005829">
    <property type="entry name" value="Sugar_transporter_CS"/>
</dbReference>
<dbReference type="Gene3D" id="1.20.1250.20">
    <property type="entry name" value="MFS general substrate transporter like domains"/>
    <property type="match status" value="1"/>
</dbReference>
<dbReference type="GO" id="GO:0016020">
    <property type="term" value="C:membrane"/>
    <property type="evidence" value="ECO:0007669"/>
    <property type="project" value="UniProtKB-SubCell"/>
</dbReference>
<dbReference type="RefSeq" id="WP_153410990.1">
    <property type="nucleotide sequence ID" value="NZ_WEGK01000006.1"/>
</dbReference>
<evidence type="ECO:0000313" key="6">
    <source>
        <dbReference type="Proteomes" id="UP000438448"/>
    </source>
</evidence>
<protein>
    <recommendedName>
        <fullName evidence="7">Major facilitator superfamily (MFS) profile domain-containing protein</fullName>
    </recommendedName>
</protein>
<sequence length="56" mass="5730">MIVACTLPFAGLGLLGGRIADYVGRKRVLLIGLIGFSAVDGAAIDTPWPDSPTDTG</sequence>
<evidence type="ECO:0000256" key="4">
    <source>
        <dbReference type="ARBA" id="ARBA00023136"/>
    </source>
</evidence>
<evidence type="ECO:0000313" key="5">
    <source>
        <dbReference type="EMBL" id="MQY20227.1"/>
    </source>
</evidence>